<dbReference type="InterPro" id="IPR052714">
    <property type="entry name" value="MFS_Exporter"/>
</dbReference>
<feature type="transmembrane region" description="Helical" evidence="4">
    <location>
        <begin position="275"/>
        <end position="293"/>
    </location>
</feature>
<evidence type="ECO:0000256" key="2">
    <source>
        <dbReference type="ARBA" id="ARBA00022989"/>
    </source>
</evidence>
<sequence>MQNSTSKGIFTTQFWLLGLSSFLFSSSFNMLIPELPSYLTNMGGAEYKGFIIGLFTLTAGLSRPFSGRLTDRIGRVPVMAFGSLVCFICGFLYPVFTTVMPFLLLRLVHGFSTGFKPTGTSAYVADIVPANRRGEALGIHGMCMGLGSAFGPAVGSMISNWFSLNVLFYTSSVFALLSILILVNMKETLAKKQAFSLDAFKITPRDIFEPDVYKPALITFVIYFGFGAVSTLTPDFSRFLGLSNRGIYFMVFTIFSILVRLFAGRISDRRGRIPVTVVGCVVLIVSMVVTGYAHNVTTFLTGAAFFGISMGILSPVLSAWTVDQSGDHNRGRSLATMFITLEAGIGIGAVLSASLFANRYENFPLVFNVMAGFALLGLVFALYFYYHKRKEARVI</sequence>
<dbReference type="PANTHER" id="PTHR23531">
    <property type="entry name" value="QUINOLENE RESISTANCE PROTEIN NORA"/>
    <property type="match status" value="1"/>
</dbReference>
<keyword evidence="7" id="KW-1185">Reference proteome</keyword>
<dbReference type="InterPro" id="IPR020846">
    <property type="entry name" value="MFS_dom"/>
</dbReference>
<keyword evidence="1 4" id="KW-0812">Transmembrane</keyword>
<dbReference type="Proteomes" id="UP000680038">
    <property type="component" value="Unassembled WGS sequence"/>
</dbReference>
<comment type="caution">
    <text evidence="6">The sequence shown here is derived from an EMBL/GenBank/DDBJ whole genome shotgun (WGS) entry which is preliminary data.</text>
</comment>
<dbReference type="PROSITE" id="PS50850">
    <property type="entry name" value="MFS"/>
    <property type="match status" value="1"/>
</dbReference>
<proteinExistence type="predicted"/>
<feature type="transmembrane region" description="Helical" evidence="4">
    <location>
        <begin position="12"/>
        <end position="32"/>
    </location>
</feature>
<feature type="transmembrane region" description="Helical" evidence="4">
    <location>
        <begin position="161"/>
        <end position="183"/>
    </location>
</feature>
<organism evidence="6 7">
    <name type="scientific">Dyadobacter helix</name>
    <dbReference type="NCBI Taxonomy" id="2822344"/>
    <lineage>
        <taxon>Bacteria</taxon>
        <taxon>Pseudomonadati</taxon>
        <taxon>Bacteroidota</taxon>
        <taxon>Cytophagia</taxon>
        <taxon>Cytophagales</taxon>
        <taxon>Spirosomataceae</taxon>
        <taxon>Dyadobacter</taxon>
    </lineage>
</organism>
<dbReference type="EMBL" id="CAJRAF010000002">
    <property type="protein sequence ID" value="CAG5007462.1"/>
    <property type="molecule type" value="Genomic_DNA"/>
</dbReference>
<evidence type="ECO:0000313" key="6">
    <source>
        <dbReference type="EMBL" id="CAG5007462.1"/>
    </source>
</evidence>
<feature type="transmembrane region" description="Helical" evidence="4">
    <location>
        <begin position="363"/>
        <end position="386"/>
    </location>
</feature>
<feature type="transmembrane region" description="Helical" evidence="4">
    <location>
        <begin position="215"/>
        <end position="234"/>
    </location>
</feature>
<dbReference type="AlphaFoldDB" id="A0A916JG05"/>
<keyword evidence="3 4" id="KW-0472">Membrane</keyword>
<feature type="transmembrane region" description="Helical" evidence="4">
    <location>
        <begin position="47"/>
        <end position="66"/>
    </location>
</feature>
<dbReference type="Gene3D" id="1.20.1250.20">
    <property type="entry name" value="MFS general substrate transporter like domains"/>
    <property type="match status" value="2"/>
</dbReference>
<dbReference type="InterPro" id="IPR036259">
    <property type="entry name" value="MFS_trans_sf"/>
</dbReference>
<dbReference type="InterPro" id="IPR011701">
    <property type="entry name" value="MFS"/>
</dbReference>
<evidence type="ECO:0000259" key="5">
    <source>
        <dbReference type="PROSITE" id="PS50850"/>
    </source>
</evidence>
<evidence type="ECO:0000256" key="3">
    <source>
        <dbReference type="ARBA" id="ARBA00023136"/>
    </source>
</evidence>
<feature type="transmembrane region" description="Helical" evidence="4">
    <location>
        <begin position="299"/>
        <end position="322"/>
    </location>
</feature>
<feature type="transmembrane region" description="Helical" evidence="4">
    <location>
        <begin position="334"/>
        <end position="357"/>
    </location>
</feature>
<evidence type="ECO:0000256" key="4">
    <source>
        <dbReference type="SAM" id="Phobius"/>
    </source>
</evidence>
<dbReference type="SUPFAM" id="SSF103473">
    <property type="entry name" value="MFS general substrate transporter"/>
    <property type="match status" value="1"/>
</dbReference>
<dbReference type="PANTHER" id="PTHR23531:SF1">
    <property type="entry name" value="QUINOLENE RESISTANCE PROTEIN NORA"/>
    <property type="match status" value="1"/>
</dbReference>
<feature type="transmembrane region" description="Helical" evidence="4">
    <location>
        <begin position="78"/>
        <end position="96"/>
    </location>
</feature>
<accession>A0A916JG05</accession>
<name>A0A916JG05_9BACT</name>
<gene>
    <name evidence="6" type="primary">yhhS</name>
    <name evidence="6" type="ORF">DYBT9275_04052</name>
</gene>
<reference evidence="6" key="1">
    <citation type="submission" date="2021-04" db="EMBL/GenBank/DDBJ databases">
        <authorList>
            <person name="Rodrigo-Torres L."/>
            <person name="Arahal R. D."/>
            <person name="Lucena T."/>
        </authorList>
    </citation>
    <scope>NUCLEOTIDE SEQUENCE</scope>
    <source>
        <strain evidence="6">CECT 9275</strain>
    </source>
</reference>
<feature type="domain" description="Major facilitator superfamily (MFS) profile" evidence="5">
    <location>
        <begin position="13"/>
        <end position="389"/>
    </location>
</feature>
<keyword evidence="2 4" id="KW-1133">Transmembrane helix</keyword>
<dbReference type="Pfam" id="PF07690">
    <property type="entry name" value="MFS_1"/>
    <property type="match status" value="1"/>
</dbReference>
<dbReference type="GO" id="GO:0022857">
    <property type="term" value="F:transmembrane transporter activity"/>
    <property type="evidence" value="ECO:0007669"/>
    <property type="project" value="InterPro"/>
</dbReference>
<protein>
    <submittedName>
        <fullName evidence="6">MFS-type transporter YhhS</fullName>
    </submittedName>
</protein>
<dbReference type="RefSeq" id="WP_215240468.1">
    <property type="nucleotide sequence ID" value="NZ_CAJRAF010000002.1"/>
</dbReference>
<evidence type="ECO:0000256" key="1">
    <source>
        <dbReference type="ARBA" id="ARBA00022692"/>
    </source>
</evidence>
<dbReference type="CDD" id="cd17489">
    <property type="entry name" value="MFS_YfcJ_like"/>
    <property type="match status" value="1"/>
</dbReference>
<evidence type="ECO:0000313" key="7">
    <source>
        <dbReference type="Proteomes" id="UP000680038"/>
    </source>
</evidence>
<feature type="transmembrane region" description="Helical" evidence="4">
    <location>
        <begin position="246"/>
        <end position="263"/>
    </location>
</feature>